<dbReference type="InterPro" id="IPR003819">
    <property type="entry name" value="TauD/TfdA-like"/>
</dbReference>
<name>A0A9K3IAW5_HELAN</name>
<evidence type="ECO:0000259" key="2">
    <source>
        <dbReference type="Pfam" id="PF02668"/>
    </source>
</evidence>
<proteinExistence type="predicted"/>
<keyword evidence="1" id="KW-0560">Oxidoreductase</keyword>
<keyword evidence="4" id="KW-1185">Reference proteome</keyword>
<dbReference type="PANTHER" id="PTHR10696">
    <property type="entry name" value="GAMMA-BUTYROBETAINE HYDROXYLASE-RELATED"/>
    <property type="match status" value="1"/>
</dbReference>
<sequence>MATGEFFRQVTLPEQKSHNDGGLFPAVLSPTCTTAVHLSTFKEAIMAHKPWLESILLNTGAILFRGFPVTSPSDFNDVVEAFGFPEFPYVGGRASRTQVVGRVYTANESPLHMEVPFHHEMAYVPDSPTKLFFFCEEEPGEGGETPIVLSHIVYEKMKERHPDFVAQLEEHGLTYIKIAGDRDDPSSVTGSSWKKAYQTDDKNVAEERAAKLGTKLEWMGNTAKVITGPVPAIRFDEASRRKTWFNSLAVTYSVPASEKRNTSVELGSGDPVDEDAVKDMLRILKEECVAIPWKKGDVLLVNNLAVLHSRRPLIKPPRRILASLCK</sequence>
<dbReference type="SUPFAM" id="SSF51197">
    <property type="entry name" value="Clavaminate synthase-like"/>
    <property type="match status" value="1"/>
</dbReference>
<dbReference type="InterPro" id="IPR042098">
    <property type="entry name" value="TauD-like_sf"/>
</dbReference>
<gene>
    <name evidence="3" type="ORF">HanXRQr2_Chr09g0416141</name>
</gene>
<dbReference type="Gene3D" id="3.60.130.10">
    <property type="entry name" value="Clavaminate synthase-like"/>
    <property type="match status" value="1"/>
</dbReference>
<accession>A0A9K3IAW5</accession>
<dbReference type="Pfam" id="PF02668">
    <property type="entry name" value="TauD"/>
    <property type="match status" value="1"/>
</dbReference>
<evidence type="ECO:0000256" key="1">
    <source>
        <dbReference type="ARBA" id="ARBA00023002"/>
    </source>
</evidence>
<protein>
    <submittedName>
        <fullName evidence="3">TauD/TfdA-like domain-containing protein</fullName>
    </submittedName>
</protein>
<dbReference type="AlphaFoldDB" id="A0A9K3IAW5"/>
<reference evidence="3" key="2">
    <citation type="submission" date="2020-06" db="EMBL/GenBank/DDBJ databases">
        <title>Helianthus annuus Genome sequencing and assembly Release 2.</title>
        <authorList>
            <person name="Gouzy J."/>
            <person name="Langlade N."/>
            <person name="Munos S."/>
        </authorList>
    </citation>
    <scope>NUCLEOTIDE SEQUENCE</scope>
    <source>
        <tissue evidence="3">Leaves</tissue>
    </source>
</reference>
<dbReference type="EMBL" id="MNCJ02000324">
    <property type="protein sequence ID" value="KAF5793320.1"/>
    <property type="molecule type" value="Genomic_DNA"/>
</dbReference>
<organism evidence="3 4">
    <name type="scientific">Helianthus annuus</name>
    <name type="common">Common sunflower</name>
    <dbReference type="NCBI Taxonomy" id="4232"/>
    <lineage>
        <taxon>Eukaryota</taxon>
        <taxon>Viridiplantae</taxon>
        <taxon>Streptophyta</taxon>
        <taxon>Embryophyta</taxon>
        <taxon>Tracheophyta</taxon>
        <taxon>Spermatophyta</taxon>
        <taxon>Magnoliopsida</taxon>
        <taxon>eudicotyledons</taxon>
        <taxon>Gunneridae</taxon>
        <taxon>Pentapetalae</taxon>
        <taxon>asterids</taxon>
        <taxon>campanulids</taxon>
        <taxon>Asterales</taxon>
        <taxon>Asteraceae</taxon>
        <taxon>Asteroideae</taxon>
        <taxon>Heliantheae alliance</taxon>
        <taxon>Heliantheae</taxon>
        <taxon>Helianthus</taxon>
    </lineage>
</organism>
<dbReference type="Gramene" id="mRNA:HanXRQr2_Chr09g0416141">
    <property type="protein sequence ID" value="mRNA:HanXRQr2_Chr09g0416141"/>
    <property type="gene ID" value="HanXRQr2_Chr09g0416141"/>
</dbReference>
<dbReference type="PANTHER" id="PTHR10696:SF45">
    <property type="entry name" value="TAUD_TFDA-LIKE DOMAIN-CONTAINING PROTEIN-RELATED"/>
    <property type="match status" value="1"/>
</dbReference>
<evidence type="ECO:0000313" key="3">
    <source>
        <dbReference type="EMBL" id="KAF5793320.1"/>
    </source>
</evidence>
<comment type="caution">
    <text evidence="3">The sequence shown here is derived from an EMBL/GenBank/DDBJ whole genome shotgun (WGS) entry which is preliminary data.</text>
</comment>
<evidence type="ECO:0000313" key="4">
    <source>
        <dbReference type="Proteomes" id="UP000215914"/>
    </source>
</evidence>
<dbReference type="GO" id="GO:0016491">
    <property type="term" value="F:oxidoreductase activity"/>
    <property type="evidence" value="ECO:0007669"/>
    <property type="project" value="UniProtKB-KW"/>
</dbReference>
<reference evidence="3" key="1">
    <citation type="journal article" date="2017" name="Nature">
        <title>The sunflower genome provides insights into oil metabolism, flowering and Asterid evolution.</title>
        <authorList>
            <person name="Badouin H."/>
            <person name="Gouzy J."/>
            <person name="Grassa C.J."/>
            <person name="Murat F."/>
            <person name="Staton S.E."/>
            <person name="Cottret L."/>
            <person name="Lelandais-Briere C."/>
            <person name="Owens G.L."/>
            <person name="Carrere S."/>
            <person name="Mayjonade B."/>
            <person name="Legrand L."/>
            <person name="Gill N."/>
            <person name="Kane N.C."/>
            <person name="Bowers J.E."/>
            <person name="Hubner S."/>
            <person name="Bellec A."/>
            <person name="Berard A."/>
            <person name="Berges H."/>
            <person name="Blanchet N."/>
            <person name="Boniface M.C."/>
            <person name="Brunel D."/>
            <person name="Catrice O."/>
            <person name="Chaidir N."/>
            <person name="Claudel C."/>
            <person name="Donnadieu C."/>
            <person name="Faraut T."/>
            <person name="Fievet G."/>
            <person name="Helmstetter N."/>
            <person name="King M."/>
            <person name="Knapp S.J."/>
            <person name="Lai Z."/>
            <person name="Le Paslier M.C."/>
            <person name="Lippi Y."/>
            <person name="Lorenzon L."/>
            <person name="Mandel J.R."/>
            <person name="Marage G."/>
            <person name="Marchand G."/>
            <person name="Marquand E."/>
            <person name="Bret-Mestries E."/>
            <person name="Morien E."/>
            <person name="Nambeesan S."/>
            <person name="Nguyen T."/>
            <person name="Pegot-Espagnet P."/>
            <person name="Pouilly N."/>
            <person name="Raftis F."/>
            <person name="Sallet E."/>
            <person name="Schiex T."/>
            <person name="Thomas J."/>
            <person name="Vandecasteele C."/>
            <person name="Vares D."/>
            <person name="Vear F."/>
            <person name="Vautrin S."/>
            <person name="Crespi M."/>
            <person name="Mangin B."/>
            <person name="Burke J.M."/>
            <person name="Salse J."/>
            <person name="Munos S."/>
            <person name="Vincourt P."/>
            <person name="Rieseberg L.H."/>
            <person name="Langlade N.B."/>
        </authorList>
    </citation>
    <scope>NUCLEOTIDE SEQUENCE</scope>
    <source>
        <tissue evidence="3">Leaves</tissue>
    </source>
</reference>
<dbReference type="InterPro" id="IPR050411">
    <property type="entry name" value="AlphaKG_dependent_hydroxylases"/>
</dbReference>
<dbReference type="Proteomes" id="UP000215914">
    <property type="component" value="Unassembled WGS sequence"/>
</dbReference>
<feature type="domain" description="TauD/TfdA-like" evidence="2">
    <location>
        <begin position="36"/>
        <end position="321"/>
    </location>
</feature>
<dbReference type="FunFam" id="3.60.130.10:FF:000006">
    <property type="entry name" value="Clavaminate synthase-like protein At3g21360"/>
    <property type="match status" value="1"/>
</dbReference>
<dbReference type="OrthoDB" id="408743at2759"/>